<dbReference type="Gene3D" id="1.10.1670.10">
    <property type="entry name" value="Helix-hairpin-Helix base-excision DNA repair enzymes (C-terminal)"/>
    <property type="match status" value="1"/>
</dbReference>
<dbReference type="InterPro" id="IPR003265">
    <property type="entry name" value="HhH-GPD_domain"/>
</dbReference>
<dbReference type="SMART" id="SM00525">
    <property type="entry name" value="FES"/>
    <property type="match status" value="1"/>
</dbReference>
<dbReference type="InterPro" id="IPR011257">
    <property type="entry name" value="DNA_glycosylase"/>
</dbReference>
<dbReference type="InterPro" id="IPR028925">
    <property type="entry name" value="RRM_DME"/>
</dbReference>
<evidence type="ECO:0000256" key="7">
    <source>
        <dbReference type="ARBA" id="ARBA00023014"/>
    </source>
</evidence>
<dbReference type="Proteomes" id="UP000734854">
    <property type="component" value="Unassembled WGS sequence"/>
</dbReference>
<feature type="region of interest" description="Disordered" evidence="10">
    <location>
        <begin position="1720"/>
        <end position="1752"/>
    </location>
</feature>
<evidence type="ECO:0000256" key="9">
    <source>
        <dbReference type="ARBA" id="ARBA00023242"/>
    </source>
</evidence>
<evidence type="ECO:0000259" key="11">
    <source>
        <dbReference type="SMART" id="SM00478"/>
    </source>
</evidence>
<evidence type="ECO:0000256" key="1">
    <source>
        <dbReference type="ARBA" id="ARBA00001966"/>
    </source>
</evidence>
<feature type="region of interest" description="Disordered" evidence="10">
    <location>
        <begin position="56"/>
        <end position="109"/>
    </location>
</feature>
<feature type="compositionally biased region" description="Basic and acidic residues" evidence="10">
    <location>
        <begin position="1730"/>
        <end position="1742"/>
    </location>
</feature>
<keyword evidence="4" id="KW-0004">4Fe-4S</keyword>
<keyword evidence="9" id="KW-0539">Nucleus</keyword>
<dbReference type="Pfam" id="PF15628">
    <property type="entry name" value="RRM_DME"/>
    <property type="match status" value="1"/>
</dbReference>
<dbReference type="GO" id="GO:0141166">
    <property type="term" value="P:chromosomal 5-methylcytosine DNA demethylation pathway"/>
    <property type="evidence" value="ECO:0007669"/>
    <property type="project" value="InterPro"/>
</dbReference>
<evidence type="ECO:0000313" key="12">
    <source>
        <dbReference type="EMBL" id="KAG6528674.1"/>
    </source>
</evidence>
<accession>A0A8J5HML3</accession>
<keyword evidence="7" id="KW-0411">Iron-sulfur</keyword>
<dbReference type="InterPro" id="IPR003651">
    <property type="entry name" value="Endonuclease3_FeS-loop_motif"/>
</dbReference>
<evidence type="ECO:0000256" key="6">
    <source>
        <dbReference type="ARBA" id="ARBA00023004"/>
    </source>
</evidence>
<comment type="cofactor">
    <cofactor evidence="1">
        <name>[4Fe-4S] cluster</name>
        <dbReference type="ChEBI" id="CHEBI:49883"/>
    </cofactor>
</comment>
<evidence type="ECO:0000313" key="13">
    <source>
        <dbReference type="Proteomes" id="UP000734854"/>
    </source>
</evidence>
<dbReference type="GO" id="GO:0006284">
    <property type="term" value="P:base-excision repair"/>
    <property type="evidence" value="ECO:0007669"/>
    <property type="project" value="InterPro"/>
</dbReference>
<feature type="compositionally biased region" description="Polar residues" evidence="10">
    <location>
        <begin position="361"/>
        <end position="378"/>
    </location>
</feature>
<feature type="region of interest" description="Disordered" evidence="10">
    <location>
        <begin position="1080"/>
        <end position="1105"/>
    </location>
</feature>
<evidence type="ECO:0000256" key="3">
    <source>
        <dbReference type="ARBA" id="ARBA00005646"/>
    </source>
</evidence>
<proteinExistence type="inferred from homology"/>
<dbReference type="InterPro" id="IPR044811">
    <property type="entry name" value="DME/ROS1"/>
</dbReference>
<dbReference type="InterPro" id="IPR023170">
    <property type="entry name" value="HhH_base_excis_C"/>
</dbReference>
<dbReference type="EMBL" id="JACMSC010000003">
    <property type="protein sequence ID" value="KAG6528674.1"/>
    <property type="molecule type" value="Genomic_DNA"/>
</dbReference>
<sequence length="1752" mass="196647">MDVVCLVGCNHSILTGTRKRAMGGARFVVEEDPAGWSEKIGRKLQQQQQLDSLEACRSGGSHHSSEETPSLKGFSDHLRGLPSTNMATSPRPEGAHYDNVGPHKTLLSNPTAGLPEVHYDQVMVLSNAAGAGMPSVAPVLGSNHQLLSLANDKALTGGSVCVSGDHLQVPEKAACTNMIGGMPVALAPMTPAKDKQVYGFIQHEMSQVNQDDLIHKGSMKKAHTRQGCVNVLLDSSQLVAPITPDKSKALENNHEMIQSTGIGLNRNEKVQEGSQSSGDSLLIEGASLMKQRIEIHTPFSSHFSQPVERINIERNLRTKKTKAATRKKHRPKVLKDLPFGPKEPVIPKPVTPKQVKRKQNQSRSNVPKKNSNCSNAPQEMTRDTSKTSRIARKSSNQHSDNGTRRRLDFSSENQSLDEHPKDAFIGSPIHYSRRELLKKNWKHLARMAGKANSTYKTHIVEVSKQNNIQSHVKLDGDTEMTLVQGEMENEQAKSCYNHVDNARRGCTYPISSNKAFMQTHASNIPQFPPECKRRRTMLMHNGRFGKMKRISKSCSFVDEQNLVTLGDLRTSDFILTSGTIKRVTKKRSKVPIRAPKPVLTERVAGYKELLQNLESRHQECVEALFTDTRMRIKTGKRTRRKHVHLHSTSDQCTDMSQAIVPYMYPTYNYNAAEGQSALVSYESNMIVPYAGSYETKRKRLKAKVDLDDETKRVWNLLMGKMIRYEGSDPDREEQWEEQRTVFGARADSFIARMRLIQGDRQFSPWKGSVLDSVIGVFLTQNVSDHLSSSAFMALAAKFPLKPRKDNLEQNANRMSIFTDEHDIITSSNMLCQHNPLGHNVFEPDSFIYYIGDEEGNKMHRPDEPGRVNTGYHDLENSCTDVNAQRRRPEGRSFTSDDKTEISTTVRTGLHFEDKRILNEAVSSLNFSPSDSISSSLFPSTTYAGLSLPTLVNTDPRTVLDSYSLSQEPIDISGVSITHGVHNLNDGMMSLNKPSTVDDQNSENLTSFGRLKIVEDACQETSSKASSLLNCSQLDSMGLLPDLTSDSSDSVNMKNVDSRQSKSISRFILSDPTKFNKDTVTAQRNCNESSKNSTEPLSQQSSATMSNVTISHDTRSSIGKLHFRSLASLYGEEDAMISKQSESKDCEVEKNQYEVGISSQKQLHLLQGAISNSCNDLKRSFQLMDIVEPNSKVEVCSPIKVPSEASKGAPKAKNTREESAKKTSFDWDSLRREACHNGYNSERSKDRMDSLDWEAVMRSNIGEISETIKERGMNNVLAGRIKDFLNRLVTDHGSLDLEWLRDVPPEKTKDYLLSIRGLGLKSVECVRLLTLHQHAFPVDTNVGRICVRLGWVPLKPLPESLQLHLLESYPVLETIQKYLWPRLCKLDQRTLYELHYQMITFGKVFCTKGKPNCNACPMRGECRHFASAWTSSRLLQGPEERELVKSTMSVALENHDIKLLNAVSLCQNEENYLLQGTRHNDDPIIEEPPSPELQCQVAFESEIEETYYEDPCEIPTINLNLGEFTQNLQNYIQENVELPDGEIEKAIVAITSESASIPMPKLKNVKRLRTEHLVYELPDGHPLLEGLEKREIDDPCETVHSIEPPQTCCNHQETGRICQDMTCFSCSCRREEQSQTIRGTLLIPCRTANRGSFPLNGTYFQVNEVFADHESSHNPLIIPRRLIWNLRRRIVYFGTSIPTLFRGFVCLRGFDQKVRAPRPLSPRLHLAASHAQKDKKSTHKNEKNAATGAADKI</sequence>
<dbReference type="GO" id="GO:0051747">
    <property type="term" value="F:cytosine C-5 DNA demethylase activity"/>
    <property type="evidence" value="ECO:0007669"/>
    <property type="project" value="UniProtKB-ARBA"/>
</dbReference>
<protein>
    <recommendedName>
        <fullName evidence="11">HhH-GPD domain-containing protein</fullName>
    </recommendedName>
</protein>
<feature type="compositionally biased region" description="Basic and acidic residues" evidence="10">
    <location>
        <begin position="1213"/>
        <end position="1222"/>
    </location>
</feature>
<dbReference type="Pfam" id="PF15629">
    <property type="entry name" value="Perm-CXXC"/>
    <property type="match status" value="1"/>
</dbReference>
<dbReference type="GO" id="GO:0051539">
    <property type="term" value="F:4 iron, 4 sulfur cluster binding"/>
    <property type="evidence" value="ECO:0007669"/>
    <property type="project" value="UniProtKB-KW"/>
</dbReference>
<feature type="domain" description="HhH-GPD" evidence="11">
    <location>
        <begin position="1239"/>
        <end position="1383"/>
    </location>
</feature>
<dbReference type="SUPFAM" id="SSF48150">
    <property type="entry name" value="DNA-glycosylase"/>
    <property type="match status" value="1"/>
</dbReference>
<evidence type="ECO:0000256" key="2">
    <source>
        <dbReference type="ARBA" id="ARBA00004123"/>
    </source>
</evidence>
<name>A0A8J5HML3_ZINOF</name>
<evidence type="ECO:0000256" key="10">
    <source>
        <dbReference type="SAM" id="MobiDB-lite"/>
    </source>
</evidence>
<evidence type="ECO:0000256" key="8">
    <source>
        <dbReference type="ARBA" id="ARBA00023125"/>
    </source>
</evidence>
<dbReference type="CDD" id="cd00056">
    <property type="entry name" value="ENDO3c"/>
    <property type="match status" value="1"/>
</dbReference>
<comment type="caution">
    <text evidence="12">The sequence shown here is derived from an EMBL/GenBank/DDBJ whole genome shotgun (WGS) entry which is preliminary data.</text>
</comment>
<reference evidence="12 13" key="1">
    <citation type="submission" date="2020-08" db="EMBL/GenBank/DDBJ databases">
        <title>Plant Genome Project.</title>
        <authorList>
            <person name="Zhang R.-G."/>
        </authorList>
    </citation>
    <scope>NUCLEOTIDE SEQUENCE [LARGE SCALE GENOMIC DNA]</scope>
    <source>
        <tissue evidence="12">Rhizome</tissue>
    </source>
</reference>
<dbReference type="GO" id="GO:0003677">
    <property type="term" value="F:DNA binding"/>
    <property type="evidence" value="ECO:0007669"/>
    <property type="project" value="UniProtKB-KW"/>
</dbReference>
<comment type="subcellular location">
    <subcellularLocation>
        <location evidence="2">Nucleus</location>
    </subcellularLocation>
</comment>
<evidence type="ECO:0000256" key="4">
    <source>
        <dbReference type="ARBA" id="ARBA00022485"/>
    </source>
</evidence>
<keyword evidence="6" id="KW-0408">Iron</keyword>
<dbReference type="SMART" id="SM00478">
    <property type="entry name" value="ENDO3c"/>
    <property type="match status" value="1"/>
</dbReference>
<organism evidence="12 13">
    <name type="scientific">Zingiber officinale</name>
    <name type="common">Ginger</name>
    <name type="synonym">Amomum zingiber</name>
    <dbReference type="NCBI Taxonomy" id="94328"/>
    <lineage>
        <taxon>Eukaryota</taxon>
        <taxon>Viridiplantae</taxon>
        <taxon>Streptophyta</taxon>
        <taxon>Embryophyta</taxon>
        <taxon>Tracheophyta</taxon>
        <taxon>Spermatophyta</taxon>
        <taxon>Magnoliopsida</taxon>
        <taxon>Liliopsida</taxon>
        <taxon>Zingiberales</taxon>
        <taxon>Zingiberaceae</taxon>
        <taxon>Zingiber</taxon>
    </lineage>
</organism>
<dbReference type="GO" id="GO:0046872">
    <property type="term" value="F:metal ion binding"/>
    <property type="evidence" value="ECO:0007669"/>
    <property type="project" value="UniProtKB-KW"/>
</dbReference>
<keyword evidence="8" id="KW-0238">DNA-binding</keyword>
<feature type="compositionally biased region" description="Basic residues" evidence="10">
    <location>
        <begin position="317"/>
        <end position="332"/>
    </location>
</feature>
<dbReference type="GO" id="GO:0005634">
    <property type="term" value="C:nucleus"/>
    <property type="evidence" value="ECO:0007669"/>
    <property type="project" value="UniProtKB-SubCell"/>
</dbReference>
<dbReference type="PANTHER" id="PTHR46213">
    <property type="entry name" value="TRANSCRIPTIONAL ACTIVATOR DEMETER"/>
    <property type="match status" value="1"/>
</dbReference>
<dbReference type="GO" id="GO:0019104">
    <property type="term" value="F:DNA N-glycosylase activity"/>
    <property type="evidence" value="ECO:0007669"/>
    <property type="project" value="InterPro"/>
</dbReference>
<keyword evidence="13" id="KW-1185">Reference proteome</keyword>
<gene>
    <name evidence="12" type="ORF">ZIOFF_010858</name>
</gene>
<dbReference type="FunFam" id="1.10.1670.10:FF:000004">
    <property type="entry name" value="DNA glycosylase/AP lyase ROS1"/>
    <property type="match status" value="1"/>
</dbReference>
<feature type="region of interest" description="Disordered" evidence="10">
    <location>
        <begin position="311"/>
        <end position="421"/>
    </location>
</feature>
<comment type="similarity">
    <text evidence="3">Belongs to the DNA glycosylase family. DEMETER subfamily.</text>
</comment>
<evidence type="ECO:0000256" key="5">
    <source>
        <dbReference type="ARBA" id="ARBA00022723"/>
    </source>
</evidence>
<dbReference type="InterPro" id="IPR028924">
    <property type="entry name" value="Perm-CXXC"/>
</dbReference>
<feature type="region of interest" description="Disordered" evidence="10">
    <location>
        <begin position="1201"/>
        <end position="1222"/>
    </location>
</feature>
<keyword evidence="5" id="KW-0479">Metal-binding</keyword>
<dbReference type="PANTHER" id="PTHR46213:SF13">
    <property type="entry name" value="DEMETER-LIKE PROTEIN 2-RELATED"/>
    <property type="match status" value="1"/>
</dbReference>